<protein>
    <submittedName>
        <fullName evidence="1">Uncharacterized protein</fullName>
    </submittedName>
</protein>
<proteinExistence type="predicted"/>
<sequence>MVIIQYRSAKAFTEATRPALSPPCAPLAGTADAHLISLKRESWRTNEFINQTKLIPGAGELTFYRFINLTSREGARRVIIVCRGILVVSSIRAKYLSK</sequence>
<evidence type="ECO:0000313" key="2">
    <source>
        <dbReference type="Proteomes" id="UP000299102"/>
    </source>
</evidence>
<dbReference type="EMBL" id="BGZK01000109">
    <property type="protein sequence ID" value="GBP19594.1"/>
    <property type="molecule type" value="Genomic_DNA"/>
</dbReference>
<keyword evidence="2" id="KW-1185">Reference proteome</keyword>
<dbReference type="Proteomes" id="UP000299102">
    <property type="component" value="Unassembled WGS sequence"/>
</dbReference>
<name>A0A4C1U0L1_EUMVA</name>
<gene>
    <name evidence="1" type="ORF">EVAR_102142_1</name>
</gene>
<accession>A0A4C1U0L1</accession>
<reference evidence="1 2" key="1">
    <citation type="journal article" date="2019" name="Commun. Biol.">
        <title>The bagworm genome reveals a unique fibroin gene that provides high tensile strength.</title>
        <authorList>
            <person name="Kono N."/>
            <person name="Nakamura H."/>
            <person name="Ohtoshi R."/>
            <person name="Tomita M."/>
            <person name="Numata K."/>
            <person name="Arakawa K."/>
        </authorList>
    </citation>
    <scope>NUCLEOTIDE SEQUENCE [LARGE SCALE GENOMIC DNA]</scope>
</reference>
<evidence type="ECO:0000313" key="1">
    <source>
        <dbReference type="EMBL" id="GBP19594.1"/>
    </source>
</evidence>
<organism evidence="1 2">
    <name type="scientific">Eumeta variegata</name>
    <name type="common">Bagworm moth</name>
    <name type="synonym">Eumeta japonica</name>
    <dbReference type="NCBI Taxonomy" id="151549"/>
    <lineage>
        <taxon>Eukaryota</taxon>
        <taxon>Metazoa</taxon>
        <taxon>Ecdysozoa</taxon>
        <taxon>Arthropoda</taxon>
        <taxon>Hexapoda</taxon>
        <taxon>Insecta</taxon>
        <taxon>Pterygota</taxon>
        <taxon>Neoptera</taxon>
        <taxon>Endopterygota</taxon>
        <taxon>Lepidoptera</taxon>
        <taxon>Glossata</taxon>
        <taxon>Ditrysia</taxon>
        <taxon>Tineoidea</taxon>
        <taxon>Psychidae</taxon>
        <taxon>Oiketicinae</taxon>
        <taxon>Eumeta</taxon>
    </lineage>
</organism>
<comment type="caution">
    <text evidence="1">The sequence shown here is derived from an EMBL/GenBank/DDBJ whole genome shotgun (WGS) entry which is preliminary data.</text>
</comment>
<dbReference type="AlphaFoldDB" id="A0A4C1U0L1"/>